<dbReference type="AlphaFoldDB" id="A0A1Y1ILD0"/>
<evidence type="ECO:0000313" key="2">
    <source>
        <dbReference type="Proteomes" id="UP000054558"/>
    </source>
</evidence>
<gene>
    <name evidence="1" type="ORF">KFL_005790120</name>
</gene>
<reference evidence="1 2" key="1">
    <citation type="journal article" date="2014" name="Nat. Commun.">
        <title>Klebsormidium flaccidum genome reveals primary factors for plant terrestrial adaptation.</title>
        <authorList>
            <person name="Hori K."/>
            <person name="Maruyama F."/>
            <person name="Fujisawa T."/>
            <person name="Togashi T."/>
            <person name="Yamamoto N."/>
            <person name="Seo M."/>
            <person name="Sato S."/>
            <person name="Yamada T."/>
            <person name="Mori H."/>
            <person name="Tajima N."/>
            <person name="Moriyama T."/>
            <person name="Ikeuchi M."/>
            <person name="Watanabe M."/>
            <person name="Wada H."/>
            <person name="Kobayashi K."/>
            <person name="Saito M."/>
            <person name="Masuda T."/>
            <person name="Sasaki-Sekimoto Y."/>
            <person name="Mashiguchi K."/>
            <person name="Awai K."/>
            <person name="Shimojima M."/>
            <person name="Masuda S."/>
            <person name="Iwai M."/>
            <person name="Nobusawa T."/>
            <person name="Narise T."/>
            <person name="Kondo S."/>
            <person name="Saito H."/>
            <person name="Sato R."/>
            <person name="Murakawa M."/>
            <person name="Ihara Y."/>
            <person name="Oshima-Yamada Y."/>
            <person name="Ohtaka K."/>
            <person name="Satoh M."/>
            <person name="Sonobe K."/>
            <person name="Ishii M."/>
            <person name="Ohtani R."/>
            <person name="Kanamori-Sato M."/>
            <person name="Honoki R."/>
            <person name="Miyazaki D."/>
            <person name="Mochizuki H."/>
            <person name="Umetsu J."/>
            <person name="Higashi K."/>
            <person name="Shibata D."/>
            <person name="Kamiya Y."/>
            <person name="Sato N."/>
            <person name="Nakamura Y."/>
            <person name="Tabata S."/>
            <person name="Ida S."/>
            <person name="Kurokawa K."/>
            <person name="Ohta H."/>
        </authorList>
    </citation>
    <scope>NUCLEOTIDE SEQUENCE [LARGE SCALE GENOMIC DNA]</scope>
    <source>
        <strain evidence="1 2">NIES-2285</strain>
    </source>
</reference>
<name>A0A1Y1ILD0_KLENI</name>
<organism evidence="1 2">
    <name type="scientific">Klebsormidium nitens</name>
    <name type="common">Green alga</name>
    <name type="synonym">Ulothrix nitens</name>
    <dbReference type="NCBI Taxonomy" id="105231"/>
    <lineage>
        <taxon>Eukaryota</taxon>
        <taxon>Viridiplantae</taxon>
        <taxon>Streptophyta</taxon>
        <taxon>Klebsormidiophyceae</taxon>
        <taxon>Klebsormidiales</taxon>
        <taxon>Klebsormidiaceae</taxon>
        <taxon>Klebsormidium</taxon>
    </lineage>
</organism>
<dbReference type="EMBL" id="DF237528">
    <property type="protein sequence ID" value="GAQ89941.1"/>
    <property type="molecule type" value="Genomic_DNA"/>
</dbReference>
<accession>A0A1Y1ILD0</accession>
<evidence type="ECO:0000313" key="1">
    <source>
        <dbReference type="EMBL" id="GAQ89941.1"/>
    </source>
</evidence>
<keyword evidence="2" id="KW-1185">Reference proteome</keyword>
<dbReference type="Proteomes" id="UP000054558">
    <property type="component" value="Unassembled WGS sequence"/>
</dbReference>
<sequence>MNLKSMLKTAGSKDATKLFNKLTGKADDTAKADKGAKEAKAESGAELLKGVIQLQWIAFNDAVQTKQLQAALELFSDDLRWCIDGGEWLVGKGPALIQWVQQLSEKKLRITTTVDEILQVALPPAQKVNKADKKKKESEMQLAIALAKTHLGMKKADTRESFVGVPYGVLVERDSYSIEEVEGGKVVEAGKRLAIWSLDGAEEKWKLLWVMSAEPNTPVPPAPAAAAVAAQ</sequence>
<protein>
    <submittedName>
        <fullName evidence="1">Uncharacterized protein</fullName>
    </submittedName>
</protein>
<proteinExistence type="predicted"/>